<feature type="compositionally biased region" description="Basic and acidic residues" evidence="1">
    <location>
        <begin position="152"/>
        <end position="170"/>
    </location>
</feature>
<evidence type="ECO:0000313" key="3">
    <source>
        <dbReference type="Proteomes" id="UP001219518"/>
    </source>
</evidence>
<feature type="region of interest" description="Disordered" evidence="1">
    <location>
        <begin position="144"/>
        <end position="190"/>
    </location>
</feature>
<dbReference type="EMBL" id="JAHWGI010001301">
    <property type="protein sequence ID" value="KAK3927957.1"/>
    <property type="molecule type" value="Genomic_DNA"/>
</dbReference>
<feature type="compositionally biased region" description="Low complexity" evidence="1">
    <location>
        <begin position="116"/>
        <end position="129"/>
    </location>
</feature>
<evidence type="ECO:0000313" key="2">
    <source>
        <dbReference type="EMBL" id="KAK3927957.1"/>
    </source>
</evidence>
<protein>
    <submittedName>
        <fullName evidence="2">Polyphosphatidylinositol phosphatase INP52</fullName>
    </submittedName>
</protein>
<accession>A0AAE1HV02</accession>
<feature type="region of interest" description="Disordered" evidence="1">
    <location>
        <begin position="102"/>
        <end position="129"/>
    </location>
</feature>
<name>A0AAE1HV02_9NEOP</name>
<organism evidence="2 3">
    <name type="scientific">Frankliniella fusca</name>
    <dbReference type="NCBI Taxonomy" id="407009"/>
    <lineage>
        <taxon>Eukaryota</taxon>
        <taxon>Metazoa</taxon>
        <taxon>Ecdysozoa</taxon>
        <taxon>Arthropoda</taxon>
        <taxon>Hexapoda</taxon>
        <taxon>Insecta</taxon>
        <taxon>Pterygota</taxon>
        <taxon>Neoptera</taxon>
        <taxon>Paraneoptera</taxon>
        <taxon>Thysanoptera</taxon>
        <taxon>Terebrantia</taxon>
        <taxon>Thripoidea</taxon>
        <taxon>Thripidae</taxon>
        <taxon>Frankliniella</taxon>
    </lineage>
</organism>
<gene>
    <name evidence="2" type="ORF">KUF71_016242</name>
</gene>
<comment type="caution">
    <text evidence="2">The sequence shown here is derived from an EMBL/GenBank/DDBJ whole genome shotgun (WGS) entry which is preliminary data.</text>
</comment>
<evidence type="ECO:0000256" key="1">
    <source>
        <dbReference type="SAM" id="MobiDB-lite"/>
    </source>
</evidence>
<dbReference type="AlphaFoldDB" id="A0AAE1HV02"/>
<proteinExistence type="predicted"/>
<reference evidence="2" key="1">
    <citation type="submission" date="2021-07" db="EMBL/GenBank/DDBJ databases">
        <authorList>
            <person name="Catto M.A."/>
            <person name="Jacobson A."/>
            <person name="Kennedy G."/>
            <person name="Labadie P."/>
            <person name="Hunt B.G."/>
            <person name="Srinivasan R."/>
        </authorList>
    </citation>
    <scope>NUCLEOTIDE SEQUENCE</scope>
    <source>
        <strain evidence="2">PL_HMW_Pooled</strain>
        <tissue evidence="2">Head</tissue>
    </source>
</reference>
<dbReference type="Proteomes" id="UP001219518">
    <property type="component" value="Unassembled WGS sequence"/>
</dbReference>
<reference evidence="2" key="2">
    <citation type="journal article" date="2023" name="BMC Genomics">
        <title>Pest status, molecular evolution, and epigenetic factors derived from the genome assembly of Frankliniella fusca, a thysanopteran phytovirus vector.</title>
        <authorList>
            <person name="Catto M.A."/>
            <person name="Labadie P.E."/>
            <person name="Jacobson A.L."/>
            <person name="Kennedy G.G."/>
            <person name="Srinivasan R."/>
            <person name="Hunt B.G."/>
        </authorList>
    </citation>
    <scope>NUCLEOTIDE SEQUENCE</scope>
    <source>
        <strain evidence="2">PL_HMW_Pooled</strain>
    </source>
</reference>
<keyword evidence="3" id="KW-1185">Reference proteome</keyword>
<sequence length="190" mass="21215">MITTGMACTKEWVMQIMQRVYLYRAHGLHEAGIRPSPRSVVHLAEWSRRSDFQPKVQGSNPELQRIALQPYRECALRAAERTLRALQAAAGCRRPPCQRALAPQRGAQVKLPGPERPVSSDSQGRSSRTSVLVALTGALPSSTWRTAHRHRCDKDGGTADRAEPRRDGDVHANAGQRQRPVPSRPLRFTR</sequence>